<dbReference type="PANTHER" id="PTHR30203:SF30">
    <property type="entry name" value="OUTER MEMBRANE PROTEIN-RELATED"/>
    <property type="match status" value="1"/>
</dbReference>
<dbReference type="PATRIC" id="fig|1277257.4.peg.912"/>
<gene>
    <name evidence="3" type="ORF">G293_04240</name>
</gene>
<dbReference type="InterPro" id="IPR010131">
    <property type="entry name" value="MdtP/NodT-like"/>
</dbReference>
<keyword evidence="2" id="KW-0472">Membrane</keyword>
<keyword evidence="2" id="KW-0564">Palmitate</keyword>
<dbReference type="Proteomes" id="UP000035503">
    <property type="component" value="Chromosome"/>
</dbReference>
<dbReference type="GO" id="GO:0005886">
    <property type="term" value="C:plasma membrane"/>
    <property type="evidence" value="ECO:0007669"/>
    <property type="project" value="UniProtKB-SubCell"/>
</dbReference>
<name>A0A0G3I9M0_LIBAF</name>
<sequence length="455" mass="51764">MNIIKIIFSLFIVLLPGCSVGPKYTSPQIPMLPTKFSIGNSKKIIHIDTLQWWESFNDTYLNKLVQIALQQNLTILQVKERINIAKENILSAQAEMAPSLHTSISHDIMPELNTNSTGRLDADWKIDLFGQKKRMESAVAYFDGAYAQADMAKLTIISKIIYSYINARHFKERISIAHQIVDLHKKNIELSHLQYSKGAISKLSLIKLEAEIKSAESDILNLEKEFRVNVHNISTLLGYPATDLLHDMQKKPAPFQLNLYVPINIGIPADMIRNRPDIRYQEKKLSELTAKIGIAESDLYPSISLNGSISLTHDSRFPQNTNWSFGPKISLPIFNRQKIKSNIRRAESLAQEQYVAWKETVLQAIKEVEDALVAIDADKKIIIKIQDTVELYEKATKLSMINHTQGRYSLYNLLDIQRTTEKEKINLSIAKKQLAKDYVDLYTAIGSGYNPPKNR</sequence>
<keyword evidence="2" id="KW-0449">Lipoprotein</keyword>
<dbReference type="STRING" id="1277257.G293_04240"/>
<dbReference type="PANTHER" id="PTHR30203">
    <property type="entry name" value="OUTER MEMBRANE CATION EFFLUX PROTEIN"/>
    <property type="match status" value="1"/>
</dbReference>
<dbReference type="OrthoDB" id="7181739at2"/>
<dbReference type="KEGG" id="lau:G293_04240"/>
<evidence type="ECO:0000313" key="3">
    <source>
        <dbReference type="EMBL" id="AKK20472.1"/>
    </source>
</evidence>
<dbReference type="RefSeq" id="WP_047264445.1">
    <property type="nucleotide sequence ID" value="NZ_CP004021.1"/>
</dbReference>
<keyword evidence="2" id="KW-1134">Transmembrane beta strand</keyword>
<dbReference type="GO" id="GO:0015562">
    <property type="term" value="F:efflux transmembrane transporter activity"/>
    <property type="evidence" value="ECO:0007669"/>
    <property type="project" value="InterPro"/>
</dbReference>
<dbReference type="InterPro" id="IPR003423">
    <property type="entry name" value="OMP_efflux"/>
</dbReference>
<reference evidence="3 4" key="1">
    <citation type="journal article" date="2015" name="Genome Announc.">
        <title>Complete Genome Sequence of 'Candidatus Liberibacter africanus,' a Bacterium Associated with Citrus Huanglongbing.</title>
        <authorList>
            <person name="Lin H."/>
            <person name="Pietersen G."/>
            <person name="Han C."/>
            <person name="Read D.A."/>
            <person name="Lou B."/>
            <person name="Gupta G."/>
            <person name="Civerolo E.L."/>
        </authorList>
    </citation>
    <scope>NUCLEOTIDE SEQUENCE [LARGE SCALE GENOMIC DNA]</scope>
    <source>
        <strain evidence="3 4">PTSAPSY</strain>
    </source>
</reference>
<accession>A0A0G3I9M0</accession>
<comment type="subcellular location">
    <subcellularLocation>
        <location evidence="2">Cell membrane</location>
        <topology evidence="2">Lipid-anchor</topology>
    </subcellularLocation>
</comment>
<comment type="similarity">
    <text evidence="1 2">Belongs to the outer membrane factor (OMF) (TC 1.B.17) family.</text>
</comment>
<organism evidence="3 4">
    <name type="scientific">Candidatus Liberibacter africanus PTSAPSY</name>
    <dbReference type="NCBI Taxonomy" id="1277257"/>
    <lineage>
        <taxon>Bacteria</taxon>
        <taxon>Pseudomonadati</taxon>
        <taxon>Pseudomonadota</taxon>
        <taxon>Alphaproteobacteria</taxon>
        <taxon>Hyphomicrobiales</taxon>
        <taxon>Rhizobiaceae</taxon>
        <taxon>Liberibacter</taxon>
    </lineage>
</organism>
<evidence type="ECO:0000256" key="2">
    <source>
        <dbReference type="RuleBase" id="RU362097"/>
    </source>
</evidence>
<protein>
    <submittedName>
        <fullName evidence="3">Nodulation outer membrane efflux protein</fullName>
    </submittedName>
</protein>
<dbReference type="Gene3D" id="2.20.200.10">
    <property type="entry name" value="Outer membrane efflux proteins (OEP)"/>
    <property type="match status" value="1"/>
</dbReference>
<dbReference type="Pfam" id="PF02321">
    <property type="entry name" value="OEP"/>
    <property type="match status" value="2"/>
</dbReference>
<dbReference type="EMBL" id="CP004021">
    <property type="protein sequence ID" value="AKK20472.1"/>
    <property type="molecule type" value="Genomic_DNA"/>
</dbReference>
<keyword evidence="2" id="KW-0812">Transmembrane</keyword>
<dbReference type="NCBIfam" id="TIGR01845">
    <property type="entry name" value="outer_NodT"/>
    <property type="match status" value="1"/>
</dbReference>
<keyword evidence="4" id="KW-1185">Reference proteome</keyword>
<proteinExistence type="inferred from homology"/>
<dbReference type="Gene3D" id="1.20.1600.10">
    <property type="entry name" value="Outer membrane efflux proteins (OEP)"/>
    <property type="match status" value="1"/>
</dbReference>
<evidence type="ECO:0000256" key="1">
    <source>
        <dbReference type="ARBA" id="ARBA00007613"/>
    </source>
</evidence>
<evidence type="ECO:0000313" key="4">
    <source>
        <dbReference type="Proteomes" id="UP000035503"/>
    </source>
</evidence>
<dbReference type="AlphaFoldDB" id="A0A0G3I9M0"/>
<dbReference type="SUPFAM" id="SSF56954">
    <property type="entry name" value="Outer membrane efflux proteins (OEP)"/>
    <property type="match status" value="1"/>
</dbReference>